<accession>A0A6J4R3F9</accession>
<evidence type="ECO:0000313" key="2">
    <source>
        <dbReference type="EMBL" id="CAA9454541.1"/>
    </source>
</evidence>
<organism evidence="2">
    <name type="scientific">uncultured Rubrobacteraceae bacterium</name>
    <dbReference type="NCBI Taxonomy" id="349277"/>
    <lineage>
        <taxon>Bacteria</taxon>
        <taxon>Bacillati</taxon>
        <taxon>Actinomycetota</taxon>
        <taxon>Rubrobacteria</taxon>
        <taxon>Rubrobacterales</taxon>
        <taxon>Rubrobacteraceae</taxon>
        <taxon>environmental samples</taxon>
    </lineage>
</organism>
<dbReference type="Pfam" id="PF23343">
    <property type="entry name" value="REP_ORF2-G2P"/>
    <property type="match status" value="1"/>
</dbReference>
<dbReference type="AlphaFoldDB" id="A0A6J4R3F9"/>
<sequence>MNSSAQGHAHVTSAVGGSLSLVSFGENRVSNHLSARRRHSGGIRGRVKGFSRASRRNLLRRFASINRRAFRDYKGRVIAVTLTYPHEWPENPETCKHHLKALRKRIQRRFGKFGGFWRMGIQQRGAWHFHLLLFVPPSFGSLKELRHFVASSWYEICGKVSEGHLLAGTHRGGKELEKGD</sequence>
<dbReference type="EMBL" id="CADCVG010000057">
    <property type="protein sequence ID" value="CAA9454541.1"/>
    <property type="molecule type" value="Genomic_DNA"/>
</dbReference>
<dbReference type="InterPro" id="IPR056906">
    <property type="entry name" value="ORF2/G2P_dom"/>
</dbReference>
<feature type="domain" description="Replication-associated protein ORF2/G2P" evidence="1">
    <location>
        <begin position="79"/>
        <end position="139"/>
    </location>
</feature>
<gene>
    <name evidence="2" type="ORF">AVDCRST_MAG14-1397</name>
</gene>
<evidence type="ECO:0000259" key="1">
    <source>
        <dbReference type="Pfam" id="PF23343"/>
    </source>
</evidence>
<protein>
    <recommendedName>
        <fullName evidence="1">Replication-associated protein ORF2/G2P domain-containing protein</fullName>
    </recommendedName>
</protein>
<proteinExistence type="predicted"/>
<reference evidence="2" key="1">
    <citation type="submission" date="2020-02" db="EMBL/GenBank/DDBJ databases">
        <authorList>
            <person name="Meier V. D."/>
        </authorList>
    </citation>
    <scope>NUCLEOTIDE SEQUENCE</scope>
    <source>
        <strain evidence="2">AVDCRST_MAG14</strain>
    </source>
</reference>
<name>A0A6J4R3F9_9ACTN</name>